<dbReference type="PROSITE" id="PS00178">
    <property type="entry name" value="AA_TRNA_LIGASE_I"/>
    <property type="match status" value="1"/>
</dbReference>
<evidence type="ECO:0000256" key="7">
    <source>
        <dbReference type="ARBA" id="ARBA00022840"/>
    </source>
</evidence>
<dbReference type="Pfam" id="PF01866">
    <property type="entry name" value="Diphthamide_syn"/>
    <property type="match status" value="2"/>
</dbReference>
<evidence type="ECO:0000313" key="13">
    <source>
        <dbReference type="Proteomes" id="UP000029725"/>
    </source>
</evidence>
<protein>
    <recommendedName>
        <fullName evidence="14">Diphthamide biosynthesis protein 2</fullName>
    </recommendedName>
</protein>
<keyword evidence="8" id="KW-0648">Protein biosynthesis</keyword>
<dbReference type="AlphaFoldDB" id="A0A098VT08"/>
<reference evidence="12 13" key="1">
    <citation type="submission" date="2014-04" db="EMBL/GenBank/DDBJ databases">
        <title>A new species of microsporidia sheds light on the evolution of extreme parasitism.</title>
        <authorList>
            <person name="Haag K.L."/>
            <person name="James T.Y."/>
            <person name="Larsson R."/>
            <person name="Schaer T.M."/>
            <person name="Refardt D."/>
            <person name="Pombert J.-F."/>
            <person name="Ebert D."/>
        </authorList>
    </citation>
    <scope>NUCLEOTIDE SEQUENCE [LARGE SCALE GENOMIC DNA]</scope>
    <source>
        <strain evidence="12 13">UGP3</strain>
        <tissue evidence="12">Spores</tissue>
    </source>
</reference>
<dbReference type="InterPro" id="IPR042265">
    <property type="entry name" value="DPH1/DPH2_3"/>
</dbReference>
<evidence type="ECO:0000256" key="8">
    <source>
        <dbReference type="ARBA" id="ARBA00022917"/>
    </source>
</evidence>
<proteinExistence type="inferred from homology"/>
<dbReference type="VEuPathDB" id="MicrosporidiaDB:DI09_203p20"/>
<dbReference type="HOGENOM" id="CLU_353764_0_0_1"/>
<dbReference type="OrthoDB" id="449241at2759"/>
<sequence>MRRIKIKNQFFMRLHCIKRAFSNHIEHASKSFIESLKLSNLHHQTSAPLEVLECNVKGVYLGIDPTAPYLHVGHLPCILTLARASNAGIPSFAILGGSTALVGDPSFTITSRPVLSQGSFKNNMQSIKTQLSYVFSKLTPPNGGPTILDNSEWLSKVGLISFLKDFGRHIGGSDQWGNMISGLDFISKAESENADLNATSPRAYALTLPLITTSKGSKLGKSAGNATWLWGPHCSAYDILQDEPHLYIAHKEIAKWVIDLVCGGDLCKLIVDDHYQRALEASSFVFGEEKPVDAEKLVSLFKSDNKRFFEVSKSQMKTYDDLLQKLLDSRAENFDRNSLLCNKDPIKNTQDAIAWEGTASNSIALVCVGKSSPYLLNYGIDPVSLQFPDHLLHLSAAFHAFISEQIPNVEFFILADTSYGSCCVDEVAAEHIRSELVIHFGHTCLSNTSRLPVIYAFGETEFNVNDCFSYFSTLLSHEGGGDGAKKILILSDVKYLYFQGRHFTLFCLDAIHGLLSSNMCADTSFHYGEVEKVFNPTSLLNENSPRSTLLNRRIIPEVDLFCEHFPFSKIFFIGDEDSSFLITLMMTIKGKAGIYSYSPKLNRGREEGFRVNVSLSKRFHLSSNSAGKKPYTISVGKLNVAKLANFLDIDVFVLVACPETTALIDGREFLKPIISPYEFGLSVGHLMEKDPVSLFTSWTADFQSFLREQKESHKFDEIKVEHQEIPEPARKTTKPTANILRIEYDWEQSPSVQRLHEKNFQGLKPLTEDESIKNRTIVQGSFGTAMAYSSEKGL</sequence>
<dbReference type="Gene3D" id="3.40.50.620">
    <property type="entry name" value="HUPs"/>
    <property type="match status" value="2"/>
</dbReference>
<dbReference type="FunFam" id="3.40.50.11860:FF:000001">
    <property type="entry name" value="2-(3-amino-3-carboxypropyl)histidine synthase subunit 2"/>
    <property type="match status" value="1"/>
</dbReference>
<dbReference type="SFLD" id="SFLDS00032">
    <property type="entry name" value="Radical_SAM_3-amino-3-carboxyp"/>
    <property type="match status" value="1"/>
</dbReference>
<organism evidence="12 13">
    <name type="scientific">Mitosporidium daphniae</name>
    <dbReference type="NCBI Taxonomy" id="1485682"/>
    <lineage>
        <taxon>Eukaryota</taxon>
        <taxon>Fungi</taxon>
        <taxon>Fungi incertae sedis</taxon>
        <taxon>Microsporidia</taxon>
        <taxon>Mitosporidium</taxon>
    </lineage>
</organism>
<evidence type="ECO:0000313" key="12">
    <source>
        <dbReference type="EMBL" id="KGG52137.1"/>
    </source>
</evidence>
<dbReference type="Gene3D" id="3.40.50.11840">
    <property type="entry name" value="Diphthamide synthesis DPH1/DPH2 domain 1"/>
    <property type="match status" value="1"/>
</dbReference>
<gene>
    <name evidence="12" type="ORF">DI09_203p20</name>
</gene>
<dbReference type="SUPFAM" id="SSF52374">
    <property type="entry name" value="Nucleotidylyl transferase"/>
    <property type="match status" value="1"/>
</dbReference>
<dbReference type="GeneID" id="25258978"/>
<keyword evidence="13" id="KW-1185">Reference proteome</keyword>
<dbReference type="EMBL" id="JMKJ01000115">
    <property type="protein sequence ID" value="KGG52137.1"/>
    <property type="molecule type" value="Genomic_DNA"/>
</dbReference>
<dbReference type="GO" id="GO:0004812">
    <property type="term" value="F:aminoacyl-tRNA ligase activity"/>
    <property type="evidence" value="ECO:0007669"/>
    <property type="project" value="UniProtKB-KW"/>
</dbReference>
<dbReference type="GO" id="GO:0006418">
    <property type="term" value="P:tRNA aminoacylation for protein translation"/>
    <property type="evidence" value="ECO:0007669"/>
    <property type="project" value="InterPro"/>
</dbReference>
<dbReference type="NCBIfam" id="TIGR00322">
    <property type="entry name" value="diphth2_R"/>
    <property type="match status" value="2"/>
</dbReference>
<evidence type="ECO:0000256" key="9">
    <source>
        <dbReference type="ARBA" id="ARBA00023004"/>
    </source>
</evidence>
<dbReference type="InterPro" id="IPR001412">
    <property type="entry name" value="aa-tRNA-synth_I_CS"/>
</dbReference>
<comment type="similarity">
    <text evidence="3">Belongs to the DPH1/DPH2 family. DPH2 subfamily.</text>
</comment>
<keyword evidence="5" id="KW-0479">Metal-binding</keyword>
<evidence type="ECO:0008006" key="14">
    <source>
        <dbReference type="Google" id="ProtNLM"/>
    </source>
</evidence>
<dbReference type="GO" id="GO:0005524">
    <property type="term" value="F:ATP binding"/>
    <property type="evidence" value="ECO:0007669"/>
    <property type="project" value="UniProtKB-KW"/>
</dbReference>
<dbReference type="GO" id="GO:0090560">
    <property type="term" value="F:2-(3-amino-3-carboxypropyl)histidine synthase activity"/>
    <property type="evidence" value="ECO:0007669"/>
    <property type="project" value="InterPro"/>
</dbReference>
<comment type="caution">
    <text evidence="12">The sequence shown here is derived from an EMBL/GenBank/DDBJ whole genome shotgun (WGS) entry which is preliminary data.</text>
</comment>
<dbReference type="Proteomes" id="UP000029725">
    <property type="component" value="Unassembled WGS sequence"/>
</dbReference>
<dbReference type="PANTHER" id="PTHR10762">
    <property type="entry name" value="DIPHTHAMIDE BIOSYNTHESIS PROTEIN"/>
    <property type="match status" value="1"/>
</dbReference>
<dbReference type="Gene3D" id="3.40.50.11860">
    <property type="entry name" value="Diphthamide synthesis DPH1/DPH2 domain 3"/>
    <property type="match status" value="1"/>
</dbReference>
<evidence type="ECO:0000256" key="5">
    <source>
        <dbReference type="ARBA" id="ARBA00022723"/>
    </source>
</evidence>
<dbReference type="GO" id="GO:0051536">
    <property type="term" value="F:iron-sulfur cluster binding"/>
    <property type="evidence" value="ECO:0007669"/>
    <property type="project" value="UniProtKB-KW"/>
</dbReference>
<keyword evidence="6" id="KW-0547">Nucleotide-binding</keyword>
<evidence type="ECO:0000256" key="6">
    <source>
        <dbReference type="ARBA" id="ARBA00022741"/>
    </source>
</evidence>
<dbReference type="InterPro" id="IPR002305">
    <property type="entry name" value="aa-tRNA-synth_Ic"/>
</dbReference>
<keyword evidence="4" id="KW-0436">Ligase</keyword>
<dbReference type="GO" id="GO:0017183">
    <property type="term" value="P:protein histidyl modification to diphthamide"/>
    <property type="evidence" value="ECO:0007669"/>
    <property type="project" value="UniProtKB-UniPathway"/>
</dbReference>
<comment type="pathway">
    <text evidence="2">Protein modification; peptidyl-diphthamide biosynthesis.</text>
</comment>
<evidence type="ECO:0000256" key="11">
    <source>
        <dbReference type="ARBA" id="ARBA00023146"/>
    </source>
</evidence>
<dbReference type="InterPro" id="IPR014729">
    <property type="entry name" value="Rossmann-like_a/b/a_fold"/>
</dbReference>
<evidence type="ECO:0000256" key="2">
    <source>
        <dbReference type="ARBA" id="ARBA00005156"/>
    </source>
</evidence>
<evidence type="ECO:0000256" key="10">
    <source>
        <dbReference type="ARBA" id="ARBA00023014"/>
    </source>
</evidence>
<keyword evidence="7" id="KW-0067">ATP-binding</keyword>
<accession>A0A098VT08</accession>
<name>A0A098VT08_9MICR</name>
<comment type="cofactor">
    <cofactor evidence="1">
        <name>[4Fe-4S] cluster</name>
        <dbReference type="ChEBI" id="CHEBI:49883"/>
    </cofactor>
</comment>
<dbReference type="PANTHER" id="PTHR10762:SF2">
    <property type="entry name" value="2-(3-AMINO-3-CARBOXYPROPYL)HISTIDINE SYNTHASE SUBUNIT 2"/>
    <property type="match status" value="1"/>
</dbReference>
<keyword evidence="11" id="KW-0030">Aminoacyl-tRNA synthetase</keyword>
<evidence type="ECO:0000256" key="3">
    <source>
        <dbReference type="ARBA" id="ARBA00006179"/>
    </source>
</evidence>
<evidence type="ECO:0000256" key="1">
    <source>
        <dbReference type="ARBA" id="ARBA00001966"/>
    </source>
</evidence>
<dbReference type="GO" id="GO:0046872">
    <property type="term" value="F:metal ion binding"/>
    <property type="evidence" value="ECO:0007669"/>
    <property type="project" value="UniProtKB-KW"/>
</dbReference>
<keyword evidence="10" id="KW-0411">Iron-sulfur</keyword>
<dbReference type="UniPathway" id="UPA00559"/>
<evidence type="ECO:0000256" key="4">
    <source>
        <dbReference type="ARBA" id="ARBA00022598"/>
    </source>
</evidence>
<dbReference type="InterPro" id="IPR042263">
    <property type="entry name" value="DPH1/DPH2_1"/>
</dbReference>
<dbReference type="InterPro" id="IPR016435">
    <property type="entry name" value="DPH1/DPH2"/>
</dbReference>
<dbReference type="Pfam" id="PF00579">
    <property type="entry name" value="tRNA-synt_1b"/>
    <property type="match status" value="2"/>
</dbReference>
<keyword evidence="9" id="KW-0408">Iron</keyword>
<dbReference type="RefSeq" id="XP_013238573.1">
    <property type="nucleotide sequence ID" value="XM_013383119.1"/>
</dbReference>